<evidence type="ECO:0000313" key="1">
    <source>
        <dbReference type="EMBL" id="GAI10688.1"/>
    </source>
</evidence>
<dbReference type="AlphaFoldDB" id="X1KVF6"/>
<protein>
    <recommendedName>
        <fullName evidence="2">ATPase dynein-related AAA domain-containing protein</fullName>
    </recommendedName>
</protein>
<comment type="caution">
    <text evidence="1">The sequence shown here is derived from an EMBL/GenBank/DDBJ whole genome shotgun (WGS) entry which is preliminary data.</text>
</comment>
<dbReference type="SUPFAM" id="SSF52540">
    <property type="entry name" value="P-loop containing nucleoside triphosphate hydrolases"/>
    <property type="match status" value="1"/>
</dbReference>
<gene>
    <name evidence="1" type="ORF">S06H3_12865</name>
</gene>
<sequence>MSKKTKERRLSKPRESILRAIHKGIVTTKGLKASLDLETRKFYTEIGNLQKDEYIKSLGYATWALAVKGKEYVTTYFEPALVVSFGDKPVQEFLTEFPEPYRGVMRLAVSSYIAKQSKIFNQEDFDGAFPATVLVGEPGIGKTPIGEAVCRLQGLKFKDHKINVEAINKGELGGRWAQKKGGKWVFNLSYWFKLGYLQVEEPERIVSPDVRNLIRFILHGDKTYKKDIDYENRVVPFLTLNLPRGKTFKQIWRKLLA</sequence>
<dbReference type="InterPro" id="IPR027417">
    <property type="entry name" value="P-loop_NTPase"/>
</dbReference>
<evidence type="ECO:0008006" key="2">
    <source>
        <dbReference type="Google" id="ProtNLM"/>
    </source>
</evidence>
<reference evidence="1" key="1">
    <citation type="journal article" date="2014" name="Front. Microbiol.">
        <title>High frequency of phylogenetically diverse reductive dehalogenase-homologous genes in deep subseafloor sedimentary metagenomes.</title>
        <authorList>
            <person name="Kawai M."/>
            <person name="Futagami T."/>
            <person name="Toyoda A."/>
            <person name="Takaki Y."/>
            <person name="Nishi S."/>
            <person name="Hori S."/>
            <person name="Arai W."/>
            <person name="Tsubouchi T."/>
            <person name="Morono Y."/>
            <person name="Uchiyama I."/>
            <person name="Ito T."/>
            <person name="Fujiyama A."/>
            <person name="Inagaki F."/>
            <person name="Takami H."/>
        </authorList>
    </citation>
    <scope>NUCLEOTIDE SEQUENCE</scope>
    <source>
        <strain evidence="1">Expedition CK06-06</strain>
    </source>
</reference>
<dbReference type="EMBL" id="BARV01006283">
    <property type="protein sequence ID" value="GAI10688.1"/>
    <property type="molecule type" value="Genomic_DNA"/>
</dbReference>
<name>X1KVF6_9ZZZZ</name>
<accession>X1KVF6</accession>
<organism evidence="1">
    <name type="scientific">marine sediment metagenome</name>
    <dbReference type="NCBI Taxonomy" id="412755"/>
    <lineage>
        <taxon>unclassified sequences</taxon>
        <taxon>metagenomes</taxon>
        <taxon>ecological metagenomes</taxon>
    </lineage>
</organism>
<proteinExistence type="predicted"/>